<organism evidence="16 17">
    <name type="scientific">Leucocoprinus birnbaumii</name>
    <dbReference type="NCBI Taxonomy" id="56174"/>
    <lineage>
        <taxon>Eukaryota</taxon>
        <taxon>Fungi</taxon>
        <taxon>Dikarya</taxon>
        <taxon>Basidiomycota</taxon>
        <taxon>Agaricomycotina</taxon>
        <taxon>Agaricomycetes</taxon>
        <taxon>Agaricomycetidae</taxon>
        <taxon>Agaricales</taxon>
        <taxon>Agaricineae</taxon>
        <taxon>Agaricaceae</taxon>
        <taxon>Leucocoprinus</taxon>
    </lineage>
</organism>
<dbReference type="AlphaFoldDB" id="A0AAD5W2F2"/>
<evidence type="ECO:0000256" key="7">
    <source>
        <dbReference type="ARBA" id="ARBA00023002"/>
    </source>
</evidence>
<dbReference type="Gene3D" id="3.40.1010.10">
    <property type="entry name" value="Cobalt-precorrin-4 Transmethylase, Domain 1"/>
    <property type="match status" value="1"/>
</dbReference>
<dbReference type="InterPro" id="IPR006366">
    <property type="entry name" value="CobA/CysG_C"/>
</dbReference>
<evidence type="ECO:0000256" key="10">
    <source>
        <dbReference type="ARBA" id="ARBA00035662"/>
    </source>
</evidence>
<keyword evidence="8" id="KW-0520">NAD</keyword>
<dbReference type="EMBL" id="JANIEX010000071">
    <property type="protein sequence ID" value="KAJ3574350.1"/>
    <property type="molecule type" value="Genomic_DNA"/>
</dbReference>
<dbReference type="SUPFAM" id="SSF53790">
    <property type="entry name" value="Tetrapyrrole methylase"/>
    <property type="match status" value="1"/>
</dbReference>
<dbReference type="Gene3D" id="3.30.950.10">
    <property type="entry name" value="Methyltransferase, Cobalt-precorrin-4 Transmethylase, Domain 2"/>
    <property type="match status" value="1"/>
</dbReference>
<comment type="similarity">
    <text evidence="11">Belongs to the precorrin methyltransferase family.</text>
</comment>
<dbReference type="PROSITE" id="PS00840">
    <property type="entry name" value="SUMT_2"/>
    <property type="match status" value="1"/>
</dbReference>
<dbReference type="GO" id="GO:0032259">
    <property type="term" value="P:methylation"/>
    <property type="evidence" value="ECO:0007669"/>
    <property type="project" value="UniProtKB-KW"/>
</dbReference>
<protein>
    <recommendedName>
        <fullName evidence="2">precorrin-2 dehydrogenase</fullName>
        <ecNumber evidence="2">1.3.1.76</ecNumber>
    </recommendedName>
</protein>
<dbReference type="PANTHER" id="PTHR45790:SF6">
    <property type="entry name" value="UROPORPHYRINOGEN-III C-METHYLTRANSFERASE"/>
    <property type="match status" value="1"/>
</dbReference>
<keyword evidence="7" id="KW-0560">Oxidoreductase</keyword>
<name>A0AAD5W2F2_9AGAR</name>
<dbReference type="Proteomes" id="UP001213000">
    <property type="component" value="Unassembled WGS sequence"/>
</dbReference>
<evidence type="ECO:0000256" key="6">
    <source>
        <dbReference type="ARBA" id="ARBA00022691"/>
    </source>
</evidence>
<evidence type="ECO:0000256" key="9">
    <source>
        <dbReference type="ARBA" id="ARBA00023244"/>
    </source>
</evidence>
<dbReference type="InterPro" id="IPR050161">
    <property type="entry name" value="Siro_Cobalamin_biosynth"/>
</dbReference>
<dbReference type="Pfam" id="PF14824">
    <property type="entry name" value="Sirohm_synth_M"/>
    <property type="match status" value="1"/>
</dbReference>
<keyword evidence="4 11" id="KW-0489">Methyltransferase</keyword>
<dbReference type="Pfam" id="PF14823">
    <property type="entry name" value="Sirohm_synth_C"/>
    <property type="match status" value="1"/>
</dbReference>
<evidence type="ECO:0000256" key="4">
    <source>
        <dbReference type="ARBA" id="ARBA00022603"/>
    </source>
</evidence>
<feature type="region of interest" description="Disordered" evidence="12">
    <location>
        <begin position="492"/>
        <end position="512"/>
    </location>
</feature>
<evidence type="ECO:0000259" key="13">
    <source>
        <dbReference type="Pfam" id="PF00590"/>
    </source>
</evidence>
<dbReference type="EC" id="1.3.1.76" evidence="2"/>
<dbReference type="GO" id="GO:0019354">
    <property type="term" value="P:siroheme biosynthetic process"/>
    <property type="evidence" value="ECO:0007669"/>
    <property type="project" value="InterPro"/>
</dbReference>
<keyword evidence="3" id="KW-0488">Methylation</keyword>
<evidence type="ECO:0000256" key="8">
    <source>
        <dbReference type="ARBA" id="ARBA00023027"/>
    </source>
</evidence>
<gene>
    <name evidence="16" type="ORF">NP233_g1827</name>
</gene>
<feature type="domain" description="Siroheme synthase central" evidence="15">
    <location>
        <begin position="164"/>
        <end position="188"/>
    </location>
</feature>
<dbReference type="PANTHER" id="PTHR45790">
    <property type="entry name" value="SIROHEME SYNTHASE-RELATED"/>
    <property type="match status" value="1"/>
</dbReference>
<dbReference type="Gene3D" id="3.40.50.720">
    <property type="entry name" value="NAD(P)-binding Rossmann-like Domain"/>
    <property type="match status" value="1"/>
</dbReference>
<keyword evidence="17" id="KW-1185">Reference proteome</keyword>
<dbReference type="InterPro" id="IPR035996">
    <property type="entry name" value="4pyrrol_Methylase_sf"/>
</dbReference>
<keyword evidence="6" id="KW-0949">S-adenosyl-L-methionine</keyword>
<dbReference type="GO" id="GO:0043115">
    <property type="term" value="F:precorrin-2 dehydrogenase activity"/>
    <property type="evidence" value="ECO:0007669"/>
    <property type="project" value="UniProtKB-EC"/>
</dbReference>
<evidence type="ECO:0000313" key="16">
    <source>
        <dbReference type="EMBL" id="KAJ3574350.1"/>
    </source>
</evidence>
<evidence type="ECO:0000256" key="1">
    <source>
        <dbReference type="ARBA" id="ARBA00011738"/>
    </source>
</evidence>
<evidence type="ECO:0000259" key="14">
    <source>
        <dbReference type="Pfam" id="PF14823"/>
    </source>
</evidence>
<feature type="domain" description="Tetrapyrrole methylase" evidence="13">
    <location>
        <begin position="312"/>
        <end position="541"/>
    </location>
</feature>
<evidence type="ECO:0000256" key="2">
    <source>
        <dbReference type="ARBA" id="ARBA00012400"/>
    </source>
</evidence>
<evidence type="ECO:0000256" key="11">
    <source>
        <dbReference type="RuleBase" id="RU003960"/>
    </source>
</evidence>
<comment type="caution">
    <text evidence="16">The sequence shown here is derived from an EMBL/GenBank/DDBJ whole genome shotgun (WGS) entry which is preliminary data.</text>
</comment>
<proteinExistence type="inferred from homology"/>
<evidence type="ECO:0000256" key="5">
    <source>
        <dbReference type="ARBA" id="ARBA00022679"/>
    </source>
</evidence>
<sequence length="610" mass="66080">MAFPTPTGGASMLLAFRATQKQSILVIGSGLLAASRLFAALEADFEVVVLAKGGLDSACTEVKWRVERKECSFVDWDQVPSGEGDERKLNAYLSSTPITFSLACITDTTIGTHRRPFTSAQSLYHILKSHKIPTNTSDIPELCDFTFASTQRLESNGLTGSKSPLQIGVTTNGQGCRLASRLRRDIVAKLPKDVGRAASNLGKLRQMAKEAAETLDEVDIPLDEVTEDSGLKTPNRPVPIRGPEETVVESAKRRMKWVAQVSEYWPISKIADMNEKDMTEVLLGEGLGEGGAPASADSDSRHGLTIPKRGRILLVGSGPGHPSLLTIATHNALTKLADLVLSDKLVPDAVLSLIPKSVQIRIARKFPGNADGAQQEMMEAAIEAAQKGLTVVRLKQGDPIVYGRAGEEVLYFRKYGFEPIIIPGVSSAIAAPTFANIPITQRGVAESFIVCTGVGRKGKEVRLPGYERSRTLVILMGVARLAQVVDALVCDEDDDEDGTGNGKEGGGKRRVGKAYPRNTPIAIIERASMPDQRVLTSTLENAVEALDSCGEQRPPGMMVVGWSVLALWGEGEVDVLETESEGDKERVRRWLDEKAWRVMEGIDEAWDELQ</sequence>
<evidence type="ECO:0000256" key="3">
    <source>
        <dbReference type="ARBA" id="ARBA00022481"/>
    </source>
</evidence>
<comment type="similarity">
    <text evidence="10">In the N-terminal section; belongs to the precorrin methyltransferase family.</text>
</comment>
<dbReference type="InterPro" id="IPR014777">
    <property type="entry name" value="4pyrrole_Mease_sub1"/>
</dbReference>
<keyword evidence="9" id="KW-0627">Porphyrin biosynthesis</keyword>
<dbReference type="Pfam" id="PF13241">
    <property type="entry name" value="NAD_binding_7"/>
    <property type="match status" value="1"/>
</dbReference>
<dbReference type="SUPFAM" id="SSF75615">
    <property type="entry name" value="Siroheme synthase middle domains-like"/>
    <property type="match status" value="1"/>
</dbReference>
<dbReference type="InterPro" id="IPR014776">
    <property type="entry name" value="4pyrrole_Mease_sub2"/>
</dbReference>
<dbReference type="Pfam" id="PF00590">
    <property type="entry name" value="TP_methylase"/>
    <property type="match status" value="1"/>
</dbReference>
<dbReference type="InterPro" id="IPR028281">
    <property type="entry name" value="Sirohaem_synthase_central"/>
</dbReference>
<keyword evidence="5 11" id="KW-0808">Transferase</keyword>
<dbReference type="FunFam" id="3.40.1010.10:FF:000006">
    <property type="entry name" value="Siroheme synthase, putative"/>
    <property type="match status" value="1"/>
</dbReference>
<dbReference type="CDD" id="cd11642">
    <property type="entry name" value="SUMT"/>
    <property type="match status" value="1"/>
</dbReference>
<dbReference type="InterPro" id="IPR028162">
    <property type="entry name" value="Met8_C"/>
</dbReference>
<feature type="domain" description="Siroheme biosynthesis protein Met8 C-terminal" evidence="14">
    <location>
        <begin position="247"/>
        <end position="282"/>
    </location>
</feature>
<reference evidence="16" key="1">
    <citation type="submission" date="2022-07" db="EMBL/GenBank/DDBJ databases">
        <title>Genome Sequence of Leucocoprinus birnbaumii.</title>
        <authorList>
            <person name="Buettner E."/>
        </authorList>
    </citation>
    <scope>NUCLEOTIDE SEQUENCE</scope>
    <source>
        <strain evidence="16">VT141</strain>
    </source>
</reference>
<dbReference type="InterPro" id="IPR003043">
    <property type="entry name" value="Uropor_MeTrfase_CS"/>
</dbReference>
<evidence type="ECO:0000313" key="17">
    <source>
        <dbReference type="Proteomes" id="UP001213000"/>
    </source>
</evidence>
<dbReference type="InterPro" id="IPR000878">
    <property type="entry name" value="4pyrrol_Mease"/>
</dbReference>
<evidence type="ECO:0000259" key="15">
    <source>
        <dbReference type="Pfam" id="PF14824"/>
    </source>
</evidence>
<comment type="subunit">
    <text evidence="1">Homodimer.</text>
</comment>
<accession>A0AAD5W2F2</accession>
<evidence type="ECO:0000256" key="12">
    <source>
        <dbReference type="SAM" id="MobiDB-lite"/>
    </source>
</evidence>
<dbReference type="GO" id="GO:0004851">
    <property type="term" value="F:uroporphyrin-III C-methyltransferase activity"/>
    <property type="evidence" value="ECO:0007669"/>
    <property type="project" value="TreeGrafter"/>
</dbReference>